<evidence type="ECO:0000256" key="10">
    <source>
        <dbReference type="NCBIfam" id="TIGR02152"/>
    </source>
</evidence>
<keyword evidence="9" id="KW-0963">Cytoplasm</keyword>
<comment type="function">
    <text evidence="9">Catalyzes the phosphorylation of ribose at O-5 in a reaction requiring ATP and magnesium. The resulting D-ribose-5-phosphate can then be used either for sythesis of nucleotides, histidine, and tryptophan, or as a component of the pentose phosphate pathway.</text>
</comment>
<evidence type="ECO:0000259" key="11">
    <source>
        <dbReference type="Pfam" id="PF00294"/>
    </source>
</evidence>
<accession>A0A430AWY0</accession>
<keyword evidence="1 9" id="KW-0808">Transferase</keyword>
<gene>
    <name evidence="9" type="primary">rbsK</name>
    <name evidence="12" type="ORF">CBF27_06280</name>
</gene>
<feature type="binding site" evidence="9">
    <location>
        <position position="183"/>
    </location>
    <ligand>
        <name>ATP</name>
        <dbReference type="ChEBI" id="CHEBI:30616"/>
    </ligand>
</feature>
<comment type="pathway">
    <text evidence="9">Carbohydrate metabolism; D-ribose degradation; D-ribose 5-phosphate from beta-D-ribopyranose: step 2/2.</text>
</comment>
<comment type="subunit">
    <text evidence="9">Homodimer.</text>
</comment>
<evidence type="ECO:0000256" key="1">
    <source>
        <dbReference type="ARBA" id="ARBA00022679"/>
    </source>
</evidence>
<dbReference type="OrthoDB" id="9775849at2"/>
<dbReference type="CDD" id="cd01174">
    <property type="entry name" value="ribokinase"/>
    <property type="match status" value="1"/>
</dbReference>
<evidence type="ECO:0000256" key="8">
    <source>
        <dbReference type="ARBA" id="ARBA00023277"/>
    </source>
</evidence>
<feature type="binding site" evidence="9">
    <location>
        <position position="246"/>
    </location>
    <ligand>
        <name>K(+)</name>
        <dbReference type="ChEBI" id="CHEBI:29103"/>
    </ligand>
</feature>
<proteinExistence type="inferred from homology"/>
<dbReference type="UniPathway" id="UPA00916">
    <property type="reaction ID" value="UER00889"/>
</dbReference>
<dbReference type="Gene3D" id="3.40.1190.20">
    <property type="match status" value="1"/>
</dbReference>
<dbReference type="PRINTS" id="PR00990">
    <property type="entry name" value="RIBOKINASE"/>
</dbReference>
<feature type="binding site" evidence="9">
    <location>
        <begin position="249"/>
        <end position="250"/>
    </location>
    <ligand>
        <name>ATP</name>
        <dbReference type="ChEBI" id="CHEBI:30616"/>
    </ligand>
</feature>
<evidence type="ECO:0000256" key="3">
    <source>
        <dbReference type="ARBA" id="ARBA00022741"/>
    </source>
</evidence>
<dbReference type="EMBL" id="NGKC01000005">
    <property type="protein sequence ID" value="RSU12577.1"/>
    <property type="molecule type" value="Genomic_DNA"/>
</dbReference>
<feature type="binding site" evidence="9">
    <location>
        <position position="285"/>
    </location>
    <ligand>
        <name>K(+)</name>
        <dbReference type="ChEBI" id="CHEBI:29103"/>
    </ligand>
</feature>
<evidence type="ECO:0000313" key="12">
    <source>
        <dbReference type="EMBL" id="RSU12577.1"/>
    </source>
</evidence>
<dbReference type="InterPro" id="IPR011877">
    <property type="entry name" value="Ribokinase"/>
</dbReference>
<evidence type="ECO:0000256" key="6">
    <source>
        <dbReference type="ARBA" id="ARBA00022842"/>
    </source>
</evidence>
<evidence type="ECO:0000256" key="7">
    <source>
        <dbReference type="ARBA" id="ARBA00022958"/>
    </source>
</evidence>
<dbReference type="GO" id="GO:0019303">
    <property type="term" value="P:D-ribose catabolic process"/>
    <property type="evidence" value="ECO:0007669"/>
    <property type="project" value="UniProtKB-UniRule"/>
</dbReference>
<feature type="domain" description="Carbohydrate kinase PfkB" evidence="11">
    <location>
        <begin position="1"/>
        <end position="292"/>
    </location>
</feature>
<dbReference type="GO" id="GO:0005524">
    <property type="term" value="F:ATP binding"/>
    <property type="evidence" value="ECO:0007669"/>
    <property type="project" value="UniProtKB-UniRule"/>
</dbReference>
<feature type="binding site" evidence="9">
    <location>
        <position position="280"/>
    </location>
    <ligand>
        <name>K(+)</name>
        <dbReference type="ChEBI" id="CHEBI:29103"/>
    </ligand>
</feature>
<protein>
    <recommendedName>
        <fullName evidence="9 10">Ribokinase</fullName>
        <shortName evidence="9">RK</shortName>
        <ecNumber evidence="9 10">2.7.1.15</ecNumber>
    </recommendedName>
</protein>
<dbReference type="RefSeq" id="WP_126813470.1">
    <property type="nucleotide sequence ID" value="NZ_NGKC01000005.1"/>
</dbReference>
<dbReference type="AlphaFoldDB" id="A0A430AWY0"/>
<dbReference type="GO" id="GO:0046872">
    <property type="term" value="F:metal ion binding"/>
    <property type="evidence" value="ECO:0007669"/>
    <property type="project" value="UniProtKB-KW"/>
</dbReference>
<evidence type="ECO:0000256" key="5">
    <source>
        <dbReference type="ARBA" id="ARBA00022840"/>
    </source>
</evidence>
<dbReference type="NCBIfam" id="TIGR02152">
    <property type="entry name" value="D_ribokin_bact"/>
    <property type="match status" value="1"/>
</dbReference>
<dbReference type="InterPro" id="IPR029056">
    <property type="entry name" value="Ribokinase-like"/>
</dbReference>
<keyword evidence="3 9" id="KW-0547">Nucleotide-binding</keyword>
<keyword evidence="7 9" id="KW-0630">Potassium</keyword>
<comment type="catalytic activity">
    <reaction evidence="9">
        <text>D-ribose + ATP = D-ribose 5-phosphate + ADP + H(+)</text>
        <dbReference type="Rhea" id="RHEA:13697"/>
        <dbReference type="ChEBI" id="CHEBI:15378"/>
        <dbReference type="ChEBI" id="CHEBI:30616"/>
        <dbReference type="ChEBI" id="CHEBI:47013"/>
        <dbReference type="ChEBI" id="CHEBI:78346"/>
        <dbReference type="ChEBI" id="CHEBI:456216"/>
        <dbReference type="EC" id="2.7.1.15"/>
    </reaction>
</comment>
<keyword evidence="2 9" id="KW-0479">Metal-binding</keyword>
<reference evidence="12 13" key="1">
    <citation type="submission" date="2017-05" db="EMBL/GenBank/DDBJ databases">
        <title>Vagococcus spp. assemblies.</title>
        <authorList>
            <person name="Gulvik C.A."/>
        </authorList>
    </citation>
    <scope>NUCLEOTIDE SEQUENCE [LARGE SCALE GENOMIC DNA]</scope>
    <source>
        <strain evidence="12 13">LMG 24798</strain>
    </source>
</reference>
<evidence type="ECO:0000256" key="9">
    <source>
        <dbReference type="HAMAP-Rule" id="MF_01987"/>
    </source>
</evidence>
<dbReference type="EC" id="2.7.1.15" evidence="9 10"/>
<feature type="binding site" evidence="9">
    <location>
        <begin position="11"/>
        <end position="13"/>
    </location>
    <ligand>
        <name>substrate</name>
    </ligand>
</feature>
<evidence type="ECO:0000256" key="4">
    <source>
        <dbReference type="ARBA" id="ARBA00022777"/>
    </source>
</evidence>
<dbReference type="PANTHER" id="PTHR10584:SF166">
    <property type="entry name" value="RIBOKINASE"/>
    <property type="match status" value="1"/>
</dbReference>
<keyword evidence="6 9" id="KW-0460">Magnesium</keyword>
<feature type="binding site" evidence="9">
    <location>
        <position position="250"/>
    </location>
    <ligand>
        <name>substrate</name>
    </ligand>
</feature>
<dbReference type="InterPro" id="IPR002139">
    <property type="entry name" value="Ribo/fructo_kinase"/>
</dbReference>
<feature type="binding site" evidence="9">
    <location>
        <position position="283"/>
    </location>
    <ligand>
        <name>K(+)</name>
        <dbReference type="ChEBI" id="CHEBI:29103"/>
    </ligand>
</feature>
<evidence type="ECO:0000313" key="13">
    <source>
        <dbReference type="Proteomes" id="UP000286773"/>
    </source>
</evidence>
<sequence>MKKVIVLGSLNMDLSVSCDRFPKIGETILGQELVYYPGGKGANQAVAAAKMQVPTILLGKIGRDPFGEKIWTTLKDKQIDLSHIEIEEGMSTGTAVITRARGDNHIIVISGANEKTDEAYVDRKQEVISEAGILLGQLEIPISALCRAFKIAKQKNIPTLLNPAPFCQALKVLLPYTDYLTPNETEFNEIFKLFGQPKTFAEDLLYLEKKLGTKVIVTRGSKGAAYIDNNQVCEVPAIPVEVADTTGAGDTFNGILAVCLSQNMLLKHAVKWATLGASISVEKVGAQEGMPTLEEIKKRGQSVYL</sequence>
<comment type="activity regulation">
    <text evidence="9">Activated by a monovalent cation that binds near, but not in, the active site. The most likely occupant of the site in vivo is potassium. Ion binding induces a conformational change that may alter substrate affinity.</text>
</comment>
<dbReference type="InterPro" id="IPR011611">
    <property type="entry name" value="PfkB_dom"/>
</dbReference>
<dbReference type="SUPFAM" id="SSF53613">
    <property type="entry name" value="Ribokinase-like"/>
    <property type="match status" value="1"/>
</dbReference>
<dbReference type="GO" id="GO:0004747">
    <property type="term" value="F:ribokinase activity"/>
    <property type="evidence" value="ECO:0007669"/>
    <property type="project" value="UniProtKB-UniRule"/>
</dbReference>
<dbReference type="Pfam" id="PF00294">
    <property type="entry name" value="PfkB"/>
    <property type="match status" value="1"/>
</dbReference>
<keyword evidence="13" id="KW-1185">Reference proteome</keyword>
<organism evidence="12 13">
    <name type="scientific">Vagococcus acidifermentans</name>
    <dbReference type="NCBI Taxonomy" id="564710"/>
    <lineage>
        <taxon>Bacteria</taxon>
        <taxon>Bacillati</taxon>
        <taxon>Bacillota</taxon>
        <taxon>Bacilli</taxon>
        <taxon>Lactobacillales</taxon>
        <taxon>Enterococcaceae</taxon>
        <taxon>Vagococcus</taxon>
    </lineage>
</organism>
<dbReference type="GO" id="GO:0005829">
    <property type="term" value="C:cytosol"/>
    <property type="evidence" value="ECO:0007669"/>
    <property type="project" value="TreeGrafter"/>
</dbReference>
<comment type="caution">
    <text evidence="9">Lacks conserved residue(s) required for the propagation of feature annotation.</text>
</comment>
<comment type="similarity">
    <text evidence="9">Belongs to the carbohydrate kinase PfkB family. Ribokinase subfamily.</text>
</comment>
<keyword evidence="5 9" id="KW-0067">ATP-binding</keyword>
<feature type="binding site" evidence="9">
    <location>
        <position position="139"/>
    </location>
    <ligand>
        <name>substrate</name>
    </ligand>
</feature>
<feature type="active site" description="Proton acceptor" evidence="9">
    <location>
        <position position="250"/>
    </location>
</feature>
<keyword evidence="4 9" id="KW-0418">Kinase</keyword>
<comment type="cofactor">
    <cofactor evidence="9">
        <name>Mg(2+)</name>
        <dbReference type="ChEBI" id="CHEBI:18420"/>
    </cofactor>
    <text evidence="9">Requires a divalent cation, most likely magnesium in vivo, as an electrophilic catalyst to aid phosphoryl group transfer. It is the chelate of the metal and the nucleotide that is the actual substrate.</text>
</comment>
<feature type="binding site" evidence="9">
    <location>
        <position position="244"/>
    </location>
    <ligand>
        <name>K(+)</name>
        <dbReference type="ChEBI" id="CHEBI:29103"/>
    </ligand>
</feature>
<comment type="subcellular location">
    <subcellularLocation>
        <location evidence="9">Cytoplasm</location>
    </subcellularLocation>
</comment>
<dbReference type="HAMAP" id="MF_01987">
    <property type="entry name" value="Ribokinase"/>
    <property type="match status" value="1"/>
</dbReference>
<dbReference type="PANTHER" id="PTHR10584">
    <property type="entry name" value="SUGAR KINASE"/>
    <property type="match status" value="1"/>
</dbReference>
<feature type="binding site" evidence="9">
    <location>
        <begin position="218"/>
        <end position="223"/>
    </location>
    <ligand>
        <name>ATP</name>
        <dbReference type="ChEBI" id="CHEBI:30616"/>
    </ligand>
</feature>
<feature type="binding site" evidence="9">
    <location>
        <begin position="39"/>
        <end position="43"/>
    </location>
    <ligand>
        <name>substrate</name>
    </ligand>
</feature>
<dbReference type="Proteomes" id="UP000286773">
    <property type="component" value="Unassembled WGS sequence"/>
</dbReference>
<name>A0A430AWY0_9ENTE</name>
<evidence type="ECO:0000256" key="2">
    <source>
        <dbReference type="ARBA" id="ARBA00022723"/>
    </source>
</evidence>
<comment type="caution">
    <text evidence="12">The sequence shown here is derived from an EMBL/GenBank/DDBJ whole genome shotgun (WGS) entry which is preliminary data.</text>
</comment>
<keyword evidence="8 9" id="KW-0119">Carbohydrate metabolism</keyword>